<evidence type="ECO:0000256" key="1">
    <source>
        <dbReference type="ARBA" id="ARBA00000923"/>
    </source>
</evidence>
<dbReference type="EMBL" id="NWSH01002754">
    <property type="protein sequence ID" value="PCG67571.1"/>
    <property type="molecule type" value="Genomic_DNA"/>
</dbReference>
<evidence type="ECO:0000256" key="12">
    <source>
        <dbReference type="ARBA" id="ARBA00048800"/>
    </source>
</evidence>
<keyword evidence="4 17" id="KW-0812">Transmembrane</keyword>
<evidence type="ECO:0000313" key="18">
    <source>
        <dbReference type="EMBL" id="PCG67571.1"/>
    </source>
</evidence>
<evidence type="ECO:0000256" key="3">
    <source>
        <dbReference type="ARBA" id="ARBA00009300"/>
    </source>
</evidence>
<dbReference type="GO" id="GO:0012505">
    <property type="term" value="C:endomembrane system"/>
    <property type="evidence" value="ECO:0007669"/>
    <property type="project" value="UniProtKB-SubCell"/>
</dbReference>
<gene>
    <name evidence="18" type="ORF">B5V51_6225</name>
</gene>
<comment type="catalytic activity">
    <reaction evidence="16">
        <text>12-(9Z-hexadecenoyloxy)-octadecanoate + H2O = 12-hydroxyoctadecanoate + (9Z)-hexadecenoate + H(+)</text>
        <dbReference type="Rhea" id="RHEA:52072"/>
        <dbReference type="ChEBI" id="CHEBI:15377"/>
        <dbReference type="ChEBI" id="CHEBI:15378"/>
        <dbReference type="ChEBI" id="CHEBI:32372"/>
        <dbReference type="ChEBI" id="CHEBI:84201"/>
        <dbReference type="ChEBI" id="CHEBI:136312"/>
    </reaction>
    <physiologicalReaction direction="left-to-right" evidence="16">
        <dbReference type="Rhea" id="RHEA:52073"/>
    </physiologicalReaction>
</comment>
<protein>
    <recommendedName>
        <fullName evidence="19">Androgen-dependent TFPI-regulating protein</fullName>
    </recommendedName>
</protein>
<comment type="catalytic activity">
    <reaction evidence="13">
        <text>9-octadecanoyloxy-octadecanoate + H2O = 9-hydroxy-octadecanoate + octadecanoate + H(+)</text>
        <dbReference type="Rhea" id="RHEA:52096"/>
        <dbReference type="ChEBI" id="CHEBI:15377"/>
        <dbReference type="ChEBI" id="CHEBI:15378"/>
        <dbReference type="ChEBI" id="CHEBI:25629"/>
        <dbReference type="ChEBI" id="CHEBI:136286"/>
        <dbReference type="ChEBI" id="CHEBI:136373"/>
    </reaction>
    <physiologicalReaction direction="left-to-right" evidence="13">
        <dbReference type="Rhea" id="RHEA:52097"/>
    </physiologicalReaction>
</comment>
<feature type="transmembrane region" description="Helical" evidence="17">
    <location>
        <begin position="12"/>
        <end position="34"/>
    </location>
</feature>
<dbReference type="Pfam" id="PF04750">
    <property type="entry name" value="Far-17a_AIG1"/>
    <property type="match status" value="1"/>
</dbReference>
<comment type="subcellular location">
    <subcellularLocation>
        <location evidence="2">Endomembrane system</location>
        <topology evidence="2">Multi-pass membrane protein</topology>
    </subcellularLocation>
</comment>
<dbReference type="PANTHER" id="PTHR10989:SF16">
    <property type="entry name" value="AT02829P-RELATED"/>
    <property type="match status" value="1"/>
</dbReference>
<evidence type="ECO:0000256" key="4">
    <source>
        <dbReference type="ARBA" id="ARBA00022692"/>
    </source>
</evidence>
<comment type="similarity">
    <text evidence="3">Belongs to the AIG1 family.</text>
</comment>
<comment type="catalytic activity">
    <reaction evidence="1">
        <text>9-(9Z-hexadecenoyloxy)-octadecanoate + H2O = (9Z)-hexadecenoate + 9-hydroxy-octadecanoate + H(+)</text>
        <dbReference type="Rhea" id="RHEA:52068"/>
        <dbReference type="ChEBI" id="CHEBI:15377"/>
        <dbReference type="ChEBI" id="CHEBI:15378"/>
        <dbReference type="ChEBI" id="CHEBI:32372"/>
        <dbReference type="ChEBI" id="CHEBI:136286"/>
        <dbReference type="ChEBI" id="CHEBI:136309"/>
    </reaction>
    <physiologicalReaction direction="left-to-right" evidence="1">
        <dbReference type="Rhea" id="RHEA:52069"/>
    </physiologicalReaction>
</comment>
<evidence type="ECO:0000256" key="17">
    <source>
        <dbReference type="SAM" id="Phobius"/>
    </source>
</evidence>
<comment type="catalytic activity">
    <reaction evidence="10">
        <text>12-octadecanoyloxy-octadecanoate + H2O = 12-hydroxyoctadecanoate + octadecanoate + H(+)</text>
        <dbReference type="Rhea" id="RHEA:52080"/>
        <dbReference type="ChEBI" id="CHEBI:15377"/>
        <dbReference type="ChEBI" id="CHEBI:15378"/>
        <dbReference type="ChEBI" id="CHEBI:25629"/>
        <dbReference type="ChEBI" id="CHEBI:84201"/>
        <dbReference type="ChEBI" id="CHEBI:136330"/>
    </reaction>
    <physiologicalReaction direction="left-to-right" evidence="10">
        <dbReference type="Rhea" id="RHEA:52081"/>
    </physiologicalReaction>
</comment>
<dbReference type="InterPro" id="IPR006838">
    <property type="entry name" value="ADTRP_AIG1"/>
</dbReference>
<dbReference type="GO" id="GO:0016020">
    <property type="term" value="C:membrane"/>
    <property type="evidence" value="ECO:0007669"/>
    <property type="project" value="InterPro"/>
</dbReference>
<comment type="catalytic activity">
    <reaction evidence="11">
        <text>12-(9Z-octadecenoyloxy)-octadecanoate + H2O = 12-hydroxyoctadecanoate + (9Z)-octadecenoate + H(+)</text>
        <dbReference type="Rhea" id="RHEA:52060"/>
        <dbReference type="ChEBI" id="CHEBI:15377"/>
        <dbReference type="ChEBI" id="CHEBI:15378"/>
        <dbReference type="ChEBI" id="CHEBI:30823"/>
        <dbReference type="ChEBI" id="CHEBI:84201"/>
        <dbReference type="ChEBI" id="CHEBI:136302"/>
    </reaction>
    <physiologicalReaction direction="left-to-right" evidence="11">
        <dbReference type="Rhea" id="RHEA:52061"/>
    </physiologicalReaction>
</comment>
<feature type="transmembrane region" description="Helical" evidence="17">
    <location>
        <begin position="64"/>
        <end position="82"/>
    </location>
</feature>
<comment type="catalytic activity">
    <reaction evidence="12">
        <text>9-(9Z-octadecenoyloxy)-octadecanoate + H2O = 9-hydroxy-octadecanoate + (9Z)-octadecenoate + H(+)</text>
        <dbReference type="Rhea" id="RHEA:52048"/>
        <dbReference type="ChEBI" id="CHEBI:15377"/>
        <dbReference type="ChEBI" id="CHEBI:15378"/>
        <dbReference type="ChEBI" id="CHEBI:30823"/>
        <dbReference type="ChEBI" id="CHEBI:136282"/>
        <dbReference type="ChEBI" id="CHEBI:136286"/>
    </reaction>
    <physiologicalReaction direction="left-to-right" evidence="12">
        <dbReference type="Rhea" id="RHEA:52049"/>
    </physiologicalReaction>
</comment>
<evidence type="ECO:0000256" key="5">
    <source>
        <dbReference type="ARBA" id="ARBA00022989"/>
    </source>
</evidence>
<reference evidence="18" key="1">
    <citation type="submission" date="2017-09" db="EMBL/GenBank/DDBJ databases">
        <title>Contemporary evolution of a Lepidopteran species, Heliothis virescens, in response to modern agricultural practices.</title>
        <authorList>
            <person name="Fritz M.L."/>
            <person name="Deyonke A.M."/>
            <person name="Papanicolaou A."/>
            <person name="Micinski S."/>
            <person name="Westbrook J."/>
            <person name="Gould F."/>
        </authorList>
    </citation>
    <scope>NUCLEOTIDE SEQUENCE [LARGE SCALE GENOMIC DNA]</scope>
    <source>
        <strain evidence="18">HvINT-</strain>
        <tissue evidence="18">Whole body</tissue>
    </source>
</reference>
<proteinExistence type="inferred from homology"/>
<comment type="catalytic activity">
    <reaction evidence="14">
        <text>13-(9Z-octadecenoyloxy)-octadecanoate + H2O = 13-hydroxy-octadecanoate + (9Z)-octadecenoate + H(+)</text>
        <dbReference type="Rhea" id="RHEA:52064"/>
        <dbReference type="ChEBI" id="CHEBI:15377"/>
        <dbReference type="ChEBI" id="CHEBI:15378"/>
        <dbReference type="ChEBI" id="CHEBI:30823"/>
        <dbReference type="ChEBI" id="CHEBI:136303"/>
        <dbReference type="ChEBI" id="CHEBI:136304"/>
    </reaction>
    <physiologicalReaction direction="left-to-right" evidence="14">
        <dbReference type="Rhea" id="RHEA:52065"/>
    </physiologicalReaction>
</comment>
<evidence type="ECO:0000256" key="2">
    <source>
        <dbReference type="ARBA" id="ARBA00004127"/>
    </source>
</evidence>
<evidence type="ECO:0000256" key="7">
    <source>
        <dbReference type="ARBA" id="ARBA00047368"/>
    </source>
</evidence>
<evidence type="ECO:0000256" key="10">
    <source>
        <dbReference type="ARBA" id="ARBA00048680"/>
    </source>
</evidence>
<organism evidence="18">
    <name type="scientific">Heliothis virescens</name>
    <name type="common">Tobacco budworm moth</name>
    <dbReference type="NCBI Taxonomy" id="7102"/>
    <lineage>
        <taxon>Eukaryota</taxon>
        <taxon>Metazoa</taxon>
        <taxon>Ecdysozoa</taxon>
        <taxon>Arthropoda</taxon>
        <taxon>Hexapoda</taxon>
        <taxon>Insecta</taxon>
        <taxon>Pterygota</taxon>
        <taxon>Neoptera</taxon>
        <taxon>Endopterygota</taxon>
        <taxon>Lepidoptera</taxon>
        <taxon>Glossata</taxon>
        <taxon>Ditrysia</taxon>
        <taxon>Noctuoidea</taxon>
        <taxon>Noctuidae</taxon>
        <taxon>Heliothinae</taxon>
        <taxon>Heliothis</taxon>
    </lineage>
</organism>
<evidence type="ECO:0008006" key="19">
    <source>
        <dbReference type="Google" id="ProtNLM"/>
    </source>
</evidence>
<evidence type="ECO:0000256" key="13">
    <source>
        <dbReference type="ARBA" id="ARBA00049221"/>
    </source>
</evidence>
<name>A0A2A4J6I9_HELVI</name>
<comment type="catalytic activity">
    <reaction evidence="15">
        <text>13-(9Z-hexadecenoyloxy)-octadecanoate + H2O = 13-hydroxy-octadecanoate + (9Z)-hexadecenoate + H(+)</text>
        <dbReference type="Rhea" id="RHEA:52076"/>
        <dbReference type="ChEBI" id="CHEBI:15377"/>
        <dbReference type="ChEBI" id="CHEBI:15378"/>
        <dbReference type="ChEBI" id="CHEBI:32372"/>
        <dbReference type="ChEBI" id="CHEBI:136304"/>
        <dbReference type="ChEBI" id="CHEBI:136315"/>
    </reaction>
    <physiologicalReaction direction="left-to-right" evidence="15">
        <dbReference type="Rhea" id="RHEA:52077"/>
    </physiologicalReaction>
</comment>
<evidence type="ECO:0000256" key="9">
    <source>
        <dbReference type="ARBA" id="ARBA00047863"/>
    </source>
</evidence>
<comment type="catalytic activity">
    <reaction evidence="8">
        <text>13-octadecanoyloxy-octadecanoate + H2O = 13-hydroxy-octadecanoate + octadecanoate + H(+)</text>
        <dbReference type="Rhea" id="RHEA:52084"/>
        <dbReference type="ChEBI" id="CHEBI:15377"/>
        <dbReference type="ChEBI" id="CHEBI:15378"/>
        <dbReference type="ChEBI" id="CHEBI:25629"/>
        <dbReference type="ChEBI" id="CHEBI:136304"/>
        <dbReference type="ChEBI" id="CHEBI:136335"/>
    </reaction>
    <physiologicalReaction direction="left-to-right" evidence="8">
        <dbReference type="Rhea" id="RHEA:52085"/>
    </physiologicalReaction>
</comment>
<dbReference type="AlphaFoldDB" id="A0A2A4J6I9"/>
<evidence type="ECO:0000256" key="14">
    <source>
        <dbReference type="ARBA" id="ARBA00049296"/>
    </source>
</evidence>
<accession>A0A2A4J6I9</accession>
<evidence type="ECO:0000256" key="16">
    <source>
        <dbReference type="ARBA" id="ARBA00049428"/>
    </source>
</evidence>
<evidence type="ECO:0000256" key="15">
    <source>
        <dbReference type="ARBA" id="ARBA00049322"/>
    </source>
</evidence>
<feature type="transmembrane region" description="Helical" evidence="17">
    <location>
        <begin position="102"/>
        <end position="122"/>
    </location>
</feature>
<evidence type="ECO:0000256" key="8">
    <source>
        <dbReference type="ARBA" id="ARBA00047427"/>
    </source>
</evidence>
<feature type="transmembrane region" description="Helical" evidence="17">
    <location>
        <begin position="142"/>
        <end position="160"/>
    </location>
</feature>
<comment type="catalytic activity">
    <reaction evidence="7">
        <text>12-hexadecanoyloxy-octadecanoate + H2O = 12-hydroxyoctadecanoate + hexadecanoate + H(+)</text>
        <dbReference type="Rhea" id="RHEA:52056"/>
        <dbReference type="ChEBI" id="CHEBI:7896"/>
        <dbReference type="ChEBI" id="CHEBI:15377"/>
        <dbReference type="ChEBI" id="CHEBI:15378"/>
        <dbReference type="ChEBI" id="CHEBI:83677"/>
        <dbReference type="ChEBI" id="CHEBI:84201"/>
    </reaction>
    <physiologicalReaction direction="left-to-right" evidence="7">
        <dbReference type="Rhea" id="RHEA:52057"/>
    </physiologicalReaction>
</comment>
<keyword evidence="5 17" id="KW-1133">Transmembrane helix</keyword>
<keyword evidence="6 17" id="KW-0472">Membrane</keyword>
<comment type="caution">
    <text evidence="18">The sequence shown here is derived from an EMBL/GenBank/DDBJ whole genome shotgun (WGS) entry which is preliminary data.</text>
</comment>
<comment type="catalytic activity">
    <reaction evidence="9">
        <text>9-hexadecanoyloxy-octadecanoate + H2O = 9-hydroxy-octadecanoate + hexadecanoate + H(+)</text>
        <dbReference type="Rhea" id="RHEA:52052"/>
        <dbReference type="ChEBI" id="CHEBI:7896"/>
        <dbReference type="ChEBI" id="CHEBI:15377"/>
        <dbReference type="ChEBI" id="CHEBI:15378"/>
        <dbReference type="ChEBI" id="CHEBI:83670"/>
        <dbReference type="ChEBI" id="CHEBI:136286"/>
    </reaction>
    <physiologicalReaction direction="left-to-right" evidence="9">
        <dbReference type="Rhea" id="RHEA:52053"/>
    </physiologicalReaction>
</comment>
<sequence length="186" mass="21229">MSSVELSNRPSLIYPRMLGYAATLVMHVITSIHITDTFTRESVNDAAVKQFQDNQFKFLTVWNVYMQMFYAALGLSCDVLSLSKEGKDSFLAKTLKKIRDPVFSSLVWPYAFTASLVFWSVYSYERSLILPPSVDQTLTWEANHVIHTAIVPVVVWEMVFRPRRKPESHGTNLAMLYGYAASYLVV</sequence>
<evidence type="ECO:0000256" key="11">
    <source>
        <dbReference type="ARBA" id="ARBA00048701"/>
    </source>
</evidence>
<dbReference type="PANTHER" id="PTHR10989">
    <property type="entry name" value="ANDROGEN-INDUCED PROTEIN 1-RELATED"/>
    <property type="match status" value="1"/>
</dbReference>
<evidence type="ECO:0000256" key="6">
    <source>
        <dbReference type="ARBA" id="ARBA00023136"/>
    </source>
</evidence>